<dbReference type="Proteomes" id="UP000284841">
    <property type="component" value="Unassembled WGS sequence"/>
</dbReference>
<evidence type="ECO:0000313" key="1">
    <source>
        <dbReference type="EMBL" id="RHJ89568.1"/>
    </source>
</evidence>
<dbReference type="EMBL" id="QRMS01000001">
    <property type="protein sequence ID" value="RHJ89568.1"/>
    <property type="molecule type" value="Genomic_DNA"/>
</dbReference>
<organism evidence="1 2">
    <name type="scientific">Emergencia timonensis</name>
    <dbReference type="NCBI Taxonomy" id="1776384"/>
    <lineage>
        <taxon>Bacteria</taxon>
        <taxon>Bacillati</taxon>
        <taxon>Bacillota</taxon>
        <taxon>Clostridia</taxon>
        <taxon>Peptostreptococcales</taxon>
        <taxon>Anaerovoracaceae</taxon>
        <taxon>Emergencia</taxon>
    </lineage>
</organism>
<dbReference type="RefSeq" id="WP_118333672.1">
    <property type="nucleotide sequence ID" value="NZ_AP025567.1"/>
</dbReference>
<keyword evidence="2" id="KW-1185">Reference proteome</keyword>
<accession>A0A415E788</accession>
<gene>
    <name evidence="1" type="ORF">DW099_03065</name>
</gene>
<reference evidence="1 2" key="1">
    <citation type="submission" date="2018-08" db="EMBL/GenBank/DDBJ databases">
        <title>A genome reference for cultivated species of the human gut microbiota.</title>
        <authorList>
            <person name="Zou Y."/>
            <person name="Xue W."/>
            <person name="Luo G."/>
        </authorList>
    </citation>
    <scope>NUCLEOTIDE SEQUENCE [LARGE SCALE GENOMIC DNA]</scope>
    <source>
        <strain evidence="1 2">AM07-24</strain>
    </source>
</reference>
<dbReference type="PROSITE" id="PS51257">
    <property type="entry name" value="PROKAR_LIPOPROTEIN"/>
    <property type="match status" value="1"/>
</dbReference>
<dbReference type="OrthoDB" id="2220876at2"/>
<evidence type="ECO:0000313" key="2">
    <source>
        <dbReference type="Proteomes" id="UP000284841"/>
    </source>
</evidence>
<comment type="caution">
    <text evidence="1">The sequence shown here is derived from an EMBL/GenBank/DDBJ whole genome shotgun (WGS) entry which is preliminary data.</text>
</comment>
<sequence length="176" mass="20373">MWKKTIKRFGLFLLAIVAIIVALTGCNNDGNEVTDSSAQEKGKSLMYLEEKLKAAITEDMTLDEILDAFREVCQIPVEVEDDDDDILLFETGVYDFTGEDLFYFSITRQFPDGSDEYYQLHFDVMYRVTPENKNLSSCSWSDEIHGDFFDYIRSTKDYRAIKEQGILNIDVYMDQT</sequence>
<proteinExistence type="predicted"/>
<dbReference type="AlphaFoldDB" id="A0A415E788"/>
<protein>
    <submittedName>
        <fullName evidence="1">Uncharacterized protein</fullName>
    </submittedName>
</protein>
<name>A0A415E788_9FIRM</name>